<evidence type="ECO:0000259" key="5">
    <source>
        <dbReference type="Pfam" id="PF00370"/>
    </source>
</evidence>
<dbReference type="EMBL" id="JBHUCX010000074">
    <property type="protein sequence ID" value="MFD1676626.1"/>
    <property type="molecule type" value="Genomic_DNA"/>
</dbReference>
<dbReference type="PANTHER" id="PTHR43095">
    <property type="entry name" value="SUGAR KINASE"/>
    <property type="match status" value="1"/>
</dbReference>
<evidence type="ECO:0000256" key="2">
    <source>
        <dbReference type="ARBA" id="ARBA00022679"/>
    </source>
</evidence>
<evidence type="ECO:0000256" key="1">
    <source>
        <dbReference type="ARBA" id="ARBA00009156"/>
    </source>
</evidence>
<sequence length="496" mass="53812">MTAIIGVDVGTTHVKAGVFDAAGRTLHIARRSTVTHQDEQGLFYYDPDEIFATILALLDELFAHAPGVAPATIGIASMAETGLLFDVKTDKACSPFVPWFDSRSSSQAAFVEAEADVFELFARTGLRPNAKYGLCKILWLQAHMGSIPEGAVWLSMADYVMYRLTGVLATDYTLAARTHAFRIDDLSWDAEWLRHFGLRQSLFPDVLPSGRPVGQLQSAFVQRFGCKSQPSVCVSGHDHLCGTLGAGLFAPGDVLDSMGTAETLLGTFAARRLTRKDYESGLVFGLHVIPKQMFWLGSVPASGGSVEWFRQQFAEPALSYEALLQYVQEAGDEPTGMLYFPYLAGAGAPKLDDRVTGALLGLTQAHKRGHVLKAVLEGAAYEVESIRRCAMSVLEDTIREITISGGGSQNRHWLQIKADVMGCTLRVSDTVEATLLGAALLAGVGCGLYSSLAEVAAGFSGQAQTHVSFHPLRHTAYQQIFTERYLPLQKVLHSYA</sequence>
<proteinExistence type="inferred from homology"/>
<protein>
    <submittedName>
        <fullName evidence="7">L-fuculokinase</fullName>
    </submittedName>
</protein>
<organism evidence="7 8">
    <name type="scientific">Alicyclobacillus fodiniaquatilis</name>
    <dbReference type="NCBI Taxonomy" id="1661150"/>
    <lineage>
        <taxon>Bacteria</taxon>
        <taxon>Bacillati</taxon>
        <taxon>Bacillota</taxon>
        <taxon>Bacilli</taxon>
        <taxon>Bacillales</taxon>
        <taxon>Alicyclobacillaceae</taxon>
        <taxon>Alicyclobacillus</taxon>
    </lineage>
</organism>
<comment type="similarity">
    <text evidence="1 4">Belongs to the FGGY kinase family.</text>
</comment>
<dbReference type="SUPFAM" id="SSF53067">
    <property type="entry name" value="Actin-like ATPase domain"/>
    <property type="match status" value="2"/>
</dbReference>
<keyword evidence="2 4" id="KW-0808">Transferase</keyword>
<dbReference type="PANTHER" id="PTHR43095:SF5">
    <property type="entry name" value="XYLULOSE KINASE"/>
    <property type="match status" value="1"/>
</dbReference>
<dbReference type="Pfam" id="PF00370">
    <property type="entry name" value="FGGY_N"/>
    <property type="match status" value="1"/>
</dbReference>
<feature type="domain" description="Carbohydrate kinase FGGY C-terminal" evidence="6">
    <location>
        <begin position="289"/>
        <end position="445"/>
    </location>
</feature>
<dbReference type="RefSeq" id="WP_377944534.1">
    <property type="nucleotide sequence ID" value="NZ_JBHUCX010000074.1"/>
</dbReference>
<keyword evidence="8" id="KW-1185">Reference proteome</keyword>
<feature type="domain" description="Carbohydrate kinase FGGY N-terminal" evidence="5">
    <location>
        <begin position="4"/>
        <end position="245"/>
    </location>
</feature>
<dbReference type="PROSITE" id="PS00445">
    <property type="entry name" value="FGGY_KINASES_2"/>
    <property type="match status" value="1"/>
</dbReference>
<dbReference type="Proteomes" id="UP001597079">
    <property type="component" value="Unassembled WGS sequence"/>
</dbReference>
<name>A0ABW4JLB4_9BACL</name>
<dbReference type="Pfam" id="PF02782">
    <property type="entry name" value="FGGY_C"/>
    <property type="match status" value="1"/>
</dbReference>
<dbReference type="InterPro" id="IPR018484">
    <property type="entry name" value="FGGY_N"/>
</dbReference>
<evidence type="ECO:0000256" key="3">
    <source>
        <dbReference type="ARBA" id="ARBA00022777"/>
    </source>
</evidence>
<dbReference type="CDD" id="cd07773">
    <property type="entry name" value="ASKHA_NBD_FGGY_FK"/>
    <property type="match status" value="1"/>
</dbReference>
<dbReference type="Gene3D" id="3.30.420.40">
    <property type="match status" value="2"/>
</dbReference>
<accession>A0ABW4JLB4</accession>
<dbReference type="InterPro" id="IPR018485">
    <property type="entry name" value="FGGY_C"/>
</dbReference>
<dbReference type="InterPro" id="IPR043129">
    <property type="entry name" value="ATPase_NBD"/>
</dbReference>
<evidence type="ECO:0000313" key="7">
    <source>
        <dbReference type="EMBL" id="MFD1676626.1"/>
    </source>
</evidence>
<dbReference type="InterPro" id="IPR050406">
    <property type="entry name" value="FGGY_Carb_Kinase"/>
</dbReference>
<dbReference type="InterPro" id="IPR000577">
    <property type="entry name" value="Carb_kinase_FGGY"/>
</dbReference>
<evidence type="ECO:0000313" key="8">
    <source>
        <dbReference type="Proteomes" id="UP001597079"/>
    </source>
</evidence>
<dbReference type="PIRSF" id="PIRSF000538">
    <property type="entry name" value="GlpK"/>
    <property type="match status" value="1"/>
</dbReference>
<gene>
    <name evidence="7" type="ORF">ACFSB2_18295</name>
</gene>
<dbReference type="InterPro" id="IPR018483">
    <property type="entry name" value="Carb_kinase_FGGY_CS"/>
</dbReference>
<evidence type="ECO:0000256" key="4">
    <source>
        <dbReference type="RuleBase" id="RU003733"/>
    </source>
</evidence>
<comment type="caution">
    <text evidence="7">The sequence shown here is derived from an EMBL/GenBank/DDBJ whole genome shotgun (WGS) entry which is preliminary data.</text>
</comment>
<reference evidence="8" key="1">
    <citation type="journal article" date="2019" name="Int. J. Syst. Evol. Microbiol.">
        <title>The Global Catalogue of Microorganisms (GCM) 10K type strain sequencing project: providing services to taxonomists for standard genome sequencing and annotation.</title>
        <authorList>
            <consortium name="The Broad Institute Genomics Platform"/>
            <consortium name="The Broad Institute Genome Sequencing Center for Infectious Disease"/>
            <person name="Wu L."/>
            <person name="Ma J."/>
        </authorList>
    </citation>
    <scope>NUCLEOTIDE SEQUENCE [LARGE SCALE GENOMIC DNA]</scope>
    <source>
        <strain evidence="8">CGMCC 1.12286</strain>
    </source>
</reference>
<keyword evidence="3 4" id="KW-0418">Kinase</keyword>
<evidence type="ECO:0000259" key="6">
    <source>
        <dbReference type="Pfam" id="PF02782"/>
    </source>
</evidence>